<dbReference type="RefSeq" id="WP_179848468.1">
    <property type="nucleotide sequence ID" value="NZ_JACCBA010000001.1"/>
</dbReference>
<feature type="compositionally biased region" description="Pro residues" evidence="2">
    <location>
        <begin position="34"/>
        <end position="63"/>
    </location>
</feature>
<gene>
    <name evidence="3" type="ORF">BJY14_008217</name>
</gene>
<comment type="similarity">
    <text evidence="1">Belongs to the asp23 family.</text>
</comment>
<dbReference type="Proteomes" id="UP000529783">
    <property type="component" value="Unassembled WGS sequence"/>
</dbReference>
<organism evidence="3 4">
    <name type="scientific">Actinomadura luteofluorescens</name>
    <dbReference type="NCBI Taxonomy" id="46163"/>
    <lineage>
        <taxon>Bacteria</taxon>
        <taxon>Bacillati</taxon>
        <taxon>Actinomycetota</taxon>
        <taxon>Actinomycetes</taxon>
        <taxon>Streptosporangiales</taxon>
        <taxon>Thermomonosporaceae</taxon>
        <taxon>Actinomadura</taxon>
    </lineage>
</organism>
<dbReference type="PANTHER" id="PTHR34297">
    <property type="entry name" value="HYPOTHETICAL CYTOSOLIC PROTEIN-RELATED"/>
    <property type="match status" value="1"/>
</dbReference>
<dbReference type="AlphaFoldDB" id="A0A7Y9ER17"/>
<evidence type="ECO:0000256" key="2">
    <source>
        <dbReference type="SAM" id="MobiDB-lite"/>
    </source>
</evidence>
<reference evidence="3 4" key="1">
    <citation type="submission" date="2020-07" db="EMBL/GenBank/DDBJ databases">
        <title>Sequencing the genomes of 1000 actinobacteria strains.</title>
        <authorList>
            <person name="Klenk H.-P."/>
        </authorList>
    </citation>
    <scope>NUCLEOTIDE SEQUENCE [LARGE SCALE GENOMIC DNA]</scope>
    <source>
        <strain evidence="3 4">DSM 40398</strain>
    </source>
</reference>
<protein>
    <submittedName>
        <fullName evidence="3">Putative alkaline shock family protein YloU</fullName>
    </submittedName>
</protein>
<proteinExistence type="inferred from homology"/>
<dbReference type="EMBL" id="JACCBA010000001">
    <property type="protein sequence ID" value="NYD52234.1"/>
    <property type="molecule type" value="Genomic_DNA"/>
</dbReference>
<accession>A0A7Y9ER17</accession>
<feature type="region of interest" description="Disordered" evidence="2">
    <location>
        <begin position="1"/>
        <end position="121"/>
    </location>
</feature>
<name>A0A7Y9ER17_9ACTN</name>
<sequence length="226" mass="22398">MTGLDKRQTGNAEQGPGAGPGPRFPGAPAGLPETDPPPAPSQGPISPGMPSPSGPSPHIPSPSMPSQGAPLPGMPQGTPQGAPLSAPLAPAAQQPVPPPRGVLSSGPNAVPMTMHGSSGDLSAPVDGRITIGDAVIGKIAAFAALEVEGVAGLTVRDEPAATGVRVVRNDDEVTLDVAIAVEYGTVIKDVAVKVKANVARVAALMLGTRVAAVNVSVEDVRQAARA</sequence>
<evidence type="ECO:0000313" key="4">
    <source>
        <dbReference type="Proteomes" id="UP000529783"/>
    </source>
</evidence>
<feature type="compositionally biased region" description="Low complexity" evidence="2">
    <location>
        <begin position="79"/>
        <end position="94"/>
    </location>
</feature>
<evidence type="ECO:0000313" key="3">
    <source>
        <dbReference type="EMBL" id="NYD52234.1"/>
    </source>
</evidence>
<evidence type="ECO:0000256" key="1">
    <source>
        <dbReference type="ARBA" id="ARBA00005721"/>
    </source>
</evidence>
<dbReference type="Pfam" id="PF03780">
    <property type="entry name" value="Asp23"/>
    <property type="match status" value="1"/>
</dbReference>
<comment type="caution">
    <text evidence="3">The sequence shown here is derived from an EMBL/GenBank/DDBJ whole genome shotgun (WGS) entry which is preliminary data.</text>
</comment>
<dbReference type="InterPro" id="IPR005531">
    <property type="entry name" value="Asp23"/>
</dbReference>
<keyword evidence="4" id="KW-1185">Reference proteome</keyword>